<evidence type="ECO:0000313" key="3">
    <source>
        <dbReference type="EMBL" id="KAF7262866.1"/>
    </source>
</evidence>
<name>A0A834HMT4_RHYFE</name>
<feature type="region of interest" description="Disordered" evidence="1">
    <location>
        <begin position="76"/>
        <end position="111"/>
    </location>
</feature>
<feature type="compositionally biased region" description="Low complexity" evidence="1">
    <location>
        <begin position="80"/>
        <end position="95"/>
    </location>
</feature>
<dbReference type="AlphaFoldDB" id="A0A834HMT4"/>
<feature type="non-terminal residue" evidence="3">
    <location>
        <position position="1"/>
    </location>
</feature>
<feature type="region of interest" description="Disordered" evidence="1">
    <location>
        <begin position="41"/>
        <end position="60"/>
    </location>
</feature>
<keyword evidence="4" id="KW-1185">Reference proteome</keyword>
<sequence>IKIHVAVKQGRLNKPLGTIPSERNCFHRSLHATRIELANEGSDLTDARTRPRTGPTLYGGGRESYCELSAQLASDPLLTAPRHPSSSAPSPIASSVKWKRGTGQWESEKAS</sequence>
<evidence type="ECO:0000313" key="2">
    <source>
        <dbReference type="EMBL" id="KAF7262865.1"/>
    </source>
</evidence>
<dbReference type="Proteomes" id="UP000625711">
    <property type="component" value="Unassembled WGS sequence"/>
</dbReference>
<reference evidence="3" key="1">
    <citation type="submission" date="2020-08" db="EMBL/GenBank/DDBJ databases">
        <title>Genome sequencing and assembly of the red palm weevil Rhynchophorus ferrugineus.</title>
        <authorList>
            <person name="Dias G.B."/>
            <person name="Bergman C.M."/>
            <person name="Manee M."/>
        </authorList>
    </citation>
    <scope>NUCLEOTIDE SEQUENCE</scope>
    <source>
        <strain evidence="3">AA-2017</strain>
        <tissue evidence="3">Whole larva</tissue>
    </source>
</reference>
<dbReference type="EMBL" id="JAACXV010023686">
    <property type="protein sequence ID" value="KAF7262866.1"/>
    <property type="molecule type" value="Genomic_DNA"/>
</dbReference>
<evidence type="ECO:0000256" key="1">
    <source>
        <dbReference type="SAM" id="MobiDB-lite"/>
    </source>
</evidence>
<dbReference type="EMBL" id="JAACXV010023687">
    <property type="protein sequence ID" value="KAF7262865.1"/>
    <property type="molecule type" value="Genomic_DNA"/>
</dbReference>
<proteinExistence type="predicted"/>
<comment type="caution">
    <text evidence="3">The sequence shown here is derived from an EMBL/GenBank/DDBJ whole genome shotgun (WGS) entry which is preliminary data.</text>
</comment>
<organism evidence="3 4">
    <name type="scientific">Rhynchophorus ferrugineus</name>
    <name type="common">Red palm weevil</name>
    <name type="synonym">Curculio ferrugineus</name>
    <dbReference type="NCBI Taxonomy" id="354439"/>
    <lineage>
        <taxon>Eukaryota</taxon>
        <taxon>Metazoa</taxon>
        <taxon>Ecdysozoa</taxon>
        <taxon>Arthropoda</taxon>
        <taxon>Hexapoda</taxon>
        <taxon>Insecta</taxon>
        <taxon>Pterygota</taxon>
        <taxon>Neoptera</taxon>
        <taxon>Endopterygota</taxon>
        <taxon>Coleoptera</taxon>
        <taxon>Polyphaga</taxon>
        <taxon>Cucujiformia</taxon>
        <taxon>Curculionidae</taxon>
        <taxon>Dryophthorinae</taxon>
        <taxon>Rhynchophorus</taxon>
    </lineage>
</organism>
<evidence type="ECO:0000313" key="4">
    <source>
        <dbReference type="Proteomes" id="UP000625711"/>
    </source>
</evidence>
<gene>
    <name evidence="3" type="ORF">GWI33_003954</name>
    <name evidence="2" type="ORF">GWI33_003955</name>
</gene>
<accession>A0A834HMT4</accession>
<protein>
    <submittedName>
        <fullName evidence="3">Uncharacterized protein</fullName>
    </submittedName>
</protein>